<feature type="domain" description="Gamma-glutamylcyclotransferase AIG2-like" evidence="4">
    <location>
        <begin position="23"/>
        <end position="122"/>
    </location>
</feature>
<evidence type="ECO:0000259" key="4">
    <source>
        <dbReference type="Pfam" id="PF06094"/>
    </source>
</evidence>
<reference evidence="5 6" key="1">
    <citation type="journal article" date="2016" name="Genome Biol. Evol.">
        <title>Divergent and convergent evolution of fungal pathogenicity.</title>
        <authorList>
            <person name="Shang Y."/>
            <person name="Xiao G."/>
            <person name="Zheng P."/>
            <person name="Cen K."/>
            <person name="Zhan S."/>
            <person name="Wang C."/>
        </authorList>
    </citation>
    <scope>NUCLEOTIDE SEQUENCE [LARGE SCALE GENOMIC DNA]</scope>
    <source>
        <strain evidence="5 6">RCEF 264</strain>
    </source>
</reference>
<keyword evidence="2" id="KW-0808">Transferase</keyword>
<dbReference type="GO" id="GO:0016740">
    <property type="term" value="F:transferase activity"/>
    <property type="evidence" value="ECO:0007669"/>
    <property type="project" value="UniProtKB-KW"/>
</dbReference>
<dbReference type="Pfam" id="PF06094">
    <property type="entry name" value="GGACT"/>
    <property type="match status" value="1"/>
</dbReference>
<accession>A0A162JGK6</accession>
<dbReference type="PANTHER" id="PTHR31544:SF2">
    <property type="entry name" value="AIG2-LIKE PROTEIN D"/>
    <property type="match status" value="1"/>
</dbReference>
<gene>
    <name evidence="5" type="ORF">SPI_00847</name>
</gene>
<dbReference type="SUPFAM" id="SSF110857">
    <property type="entry name" value="Gamma-glutamyl cyclotransferase-like"/>
    <property type="match status" value="1"/>
</dbReference>
<proteinExistence type="inferred from homology"/>
<dbReference type="Gene3D" id="3.10.490.10">
    <property type="entry name" value="Gamma-glutamyl cyclotransferase-like"/>
    <property type="match status" value="1"/>
</dbReference>
<organism evidence="5 6">
    <name type="scientific">Niveomyces insectorum RCEF 264</name>
    <dbReference type="NCBI Taxonomy" id="1081102"/>
    <lineage>
        <taxon>Eukaryota</taxon>
        <taxon>Fungi</taxon>
        <taxon>Dikarya</taxon>
        <taxon>Ascomycota</taxon>
        <taxon>Pezizomycotina</taxon>
        <taxon>Sordariomycetes</taxon>
        <taxon>Hypocreomycetidae</taxon>
        <taxon>Hypocreales</taxon>
        <taxon>Cordycipitaceae</taxon>
        <taxon>Niveomyces</taxon>
    </lineage>
</organism>
<dbReference type="InterPro" id="IPR013024">
    <property type="entry name" value="GGCT-like"/>
</dbReference>
<dbReference type="InterPro" id="IPR036568">
    <property type="entry name" value="GGCT-like_sf"/>
</dbReference>
<evidence type="ECO:0000313" key="6">
    <source>
        <dbReference type="Proteomes" id="UP000076874"/>
    </source>
</evidence>
<sequence>MAPEVFFTVCYRTSQPPPALAREHTFRPAVLPGYTRHRVRHEDYPGVMPDGSTPNATVRGMLVSGLTAANLYHLDVFEGAEYERRVVSVVVDSGDGDDEKGEQQQQQQPVAAQVYVFRDEAALEPRPWDYDEFRREKMHSWTRADYTFDT</sequence>
<evidence type="ECO:0000313" key="5">
    <source>
        <dbReference type="EMBL" id="OAA68652.1"/>
    </source>
</evidence>
<protein>
    <recommendedName>
        <fullName evidence="3">Putative gamma-glutamylcyclotransferase</fullName>
    </recommendedName>
</protein>
<dbReference type="Proteomes" id="UP000076874">
    <property type="component" value="Unassembled WGS sequence"/>
</dbReference>
<name>A0A162JGK6_9HYPO</name>
<keyword evidence="6" id="KW-1185">Reference proteome</keyword>
<comment type="caution">
    <text evidence="5">The sequence shown here is derived from an EMBL/GenBank/DDBJ whole genome shotgun (WGS) entry which is preliminary data.</text>
</comment>
<dbReference type="AlphaFoldDB" id="A0A162JGK6"/>
<dbReference type="EMBL" id="AZHD01000001">
    <property type="protein sequence ID" value="OAA68652.1"/>
    <property type="molecule type" value="Genomic_DNA"/>
</dbReference>
<dbReference type="InterPro" id="IPR045038">
    <property type="entry name" value="AIG2-like"/>
</dbReference>
<evidence type="ECO:0000256" key="2">
    <source>
        <dbReference type="ARBA" id="ARBA00022679"/>
    </source>
</evidence>
<evidence type="ECO:0000256" key="3">
    <source>
        <dbReference type="ARBA" id="ARBA00030602"/>
    </source>
</evidence>
<comment type="similarity">
    <text evidence="1">Belongs to the gamma-glutamylcyclotransferase family.</text>
</comment>
<evidence type="ECO:0000256" key="1">
    <source>
        <dbReference type="ARBA" id="ARBA00008861"/>
    </source>
</evidence>
<dbReference type="InterPro" id="IPR009288">
    <property type="entry name" value="AIG2-like_dom"/>
</dbReference>
<dbReference type="PANTHER" id="PTHR31544">
    <property type="entry name" value="AIG2-LIKE PROTEIN D"/>
    <property type="match status" value="1"/>
</dbReference>
<dbReference type="OrthoDB" id="1044435at2759"/>
<dbReference type="CDD" id="cd06661">
    <property type="entry name" value="GGCT_like"/>
    <property type="match status" value="1"/>
</dbReference>